<dbReference type="PANTHER" id="PTHR35540">
    <property type="entry name" value="IZUMO SPERM-EGG FUSION PROTEIN 1"/>
    <property type="match status" value="1"/>
</dbReference>
<dbReference type="InterPro" id="IPR032700">
    <property type="entry name" value="IZUMO1"/>
</dbReference>
<evidence type="ECO:0000313" key="4">
    <source>
        <dbReference type="Proteomes" id="UP000438429"/>
    </source>
</evidence>
<feature type="chain" id="PRO_5025489028" description="Izumo protein immunoglobulin domain-containing protein" evidence="1">
    <location>
        <begin position="18"/>
        <end position="204"/>
    </location>
</feature>
<dbReference type="GO" id="GO:0035036">
    <property type="term" value="P:sperm-egg recognition"/>
    <property type="evidence" value="ECO:0007669"/>
    <property type="project" value="InterPro"/>
</dbReference>
<dbReference type="GO" id="GO:0086080">
    <property type="term" value="F:protein binding involved in heterotypic cell-cell adhesion"/>
    <property type="evidence" value="ECO:0007669"/>
    <property type="project" value="TreeGrafter"/>
</dbReference>
<gene>
    <name evidence="3" type="ORF">F2P81_014138</name>
</gene>
<dbReference type="GO" id="GO:0007342">
    <property type="term" value="P:fusion of sperm to egg plasma membrane involved in single fertilization"/>
    <property type="evidence" value="ECO:0007669"/>
    <property type="project" value="InterPro"/>
</dbReference>
<proteinExistence type="predicted"/>
<dbReference type="EMBL" id="VEVO01000012">
    <property type="protein sequence ID" value="KAF0034072.1"/>
    <property type="molecule type" value="Genomic_DNA"/>
</dbReference>
<dbReference type="GO" id="GO:0002080">
    <property type="term" value="C:acrosomal membrane"/>
    <property type="evidence" value="ECO:0007669"/>
    <property type="project" value="TreeGrafter"/>
</dbReference>
<feature type="domain" description="Izumo protein immunoglobulin" evidence="2">
    <location>
        <begin position="147"/>
        <end position="195"/>
    </location>
</feature>
<dbReference type="GO" id="GO:0005886">
    <property type="term" value="C:plasma membrane"/>
    <property type="evidence" value="ECO:0007669"/>
    <property type="project" value="TreeGrafter"/>
</dbReference>
<dbReference type="Proteomes" id="UP000438429">
    <property type="component" value="Unassembled WGS sequence"/>
</dbReference>
<evidence type="ECO:0000259" key="2">
    <source>
        <dbReference type="Pfam" id="PF16706"/>
    </source>
</evidence>
<comment type="caution">
    <text evidence="3">The sequence shown here is derived from an EMBL/GenBank/DDBJ whole genome shotgun (WGS) entry which is preliminary data.</text>
</comment>
<organism evidence="3 4">
    <name type="scientific">Scophthalmus maximus</name>
    <name type="common">Turbot</name>
    <name type="synonym">Psetta maxima</name>
    <dbReference type="NCBI Taxonomy" id="52904"/>
    <lineage>
        <taxon>Eukaryota</taxon>
        <taxon>Metazoa</taxon>
        <taxon>Chordata</taxon>
        <taxon>Craniata</taxon>
        <taxon>Vertebrata</taxon>
        <taxon>Euteleostomi</taxon>
        <taxon>Actinopterygii</taxon>
        <taxon>Neopterygii</taxon>
        <taxon>Teleostei</taxon>
        <taxon>Neoteleostei</taxon>
        <taxon>Acanthomorphata</taxon>
        <taxon>Carangaria</taxon>
        <taxon>Pleuronectiformes</taxon>
        <taxon>Pleuronectoidei</taxon>
        <taxon>Scophthalmidae</taxon>
        <taxon>Scophthalmus</taxon>
    </lineage>
</organism>
<dbReference type="AlphaFoldDB" id="A0A6A4SVG2"/>
<reference evidence="3 4" key="1">
    <citation type="submission" date="2019-06" db="EMBL/GenBank/DDBJ databases">
        <title>Draft genomes of female and male turbot (Scophthalmus maximus).</title>
        <authorList>
            <person name="Xu H."/>
            <person name="Xu X.-W."/>
            <person name="Shao C."/>
            <person name="Chen S."/>
        </authorList>
    </citation>
    <scope>NUCLEOTIDE SEQUENCE [LARGE SCALE GENOMIC DNA]</scope>
    <source>
        <strain evidence="3">Ysfricsl-2016a</strain>
        <tissue evidence="3">Blood</tissue>
    </source>
</reference>
<dbReference type="Pfam" id="PF16706">
    <property type="entry name" value="Izumo-Ig"/>
    <property type="match status" value="1"/>
</dbReference>
<evidence type="ECO:0000313" key="3">
    <source>
        <dbReference type="EMBL" id="KAF0034072.1"/>
    </source>
</evidence>
<feature type="signal peptide" evidence="1">
    <location>
        <begin position="1"/>
        <end position="17"/>
    </location>
</feature>
<sequence>MLLIPVTLLCCFLAANACLQCARRVRLLHEDLILTASTVADQIEIKKICDEVYVRYRATSQERKGIIDPTTLYRARTEYQSEFDRFLKTERTGPATSEAIQILTKGEQILEKHLDAFIRDGLCPNKCDLTPTYLKVSLPNLCLQLDETDFKALVVTEDSSVVLNQLRVDEQGTYRCSLRGRNGTIFYRVTFLLTGRVTARAIQL</sequence>
<name>A0A6A4SVG2_SCOMX</name>
<keyword evidence="1" id="KW-0732">Signal</keyword>
<dbReference type="GO" id="GO:0005102">
    <property type="term" value="F:signaling receptor binding"/>
    <property type="evidence" value="ECO:0007669"/>
    <property type="project" value="InterPro"/>
</dbReference>
<accession>A0A6A4SVG2</accession>
<protein>
    <recommendedName>
        <fullName evidence="2">Izumo protein immunoglobulin domain-containing protein</fullName>
    </recommendedName>
</protein>
<dbReference type="PANTHER" id="PTHR35540:SF1">
    <property type="entry name" value="IZUMO SPERM-EGG FUSION PROTEIN 1"/>
    <property type="match status" value="1"/>
</dbReference>
<dbReference type="InterPro" id="IPR032699">
    <property type="entry name" value="Izumo-Ig"/>
</dbReference>
<evidence type="ECO:0000256" key="1">
    <source>
        <dbReference type="SAM" id="SignalP"/>
    </source>
</evidence>